<dbReference type="RefSeq" id="WP_135247223.1">
    <property type="nucleotide sequence ID" value="NZ_SIHO01000005.1"/>
</dbReference>
<evidence type="ECO:0000313" key="3">
    <source>
        <dbReference type="EMBL" id="TFU00042.1"/>
    </source>
</evidence>
<organism evidence="3 4">
    <name type="scientific">Glacieibacterium arshaanense</name>
    <dbReference type="NCBI Taxonomy" id="2511025"/>
    <lineage>
        <taxon>Bacteria</taxon>
        <taxon>Pseudomonadati</taxon>
        <taxon>Pseudomonadota</taxon>
        <taxon>Alphaproteobacteria</taxon>
        <taxon>Sphingomonadales</taxon>
        <taxon>Sphingosinicellaceae</taxon>
        <taxon>Glacieibacterium</taxon>
    </lineage>
</organism>
<name>A0A4Y9EJJ3_9SPHN</name>
<dbReference type="Proteomes" id="UP000297737">
    <property type="component" value="Unassembled WGS sequence"/>
</dbReference>
<evidence type="ECO:0000313" key="4">
    <source>
        <dbReference type="Proteomes" id="UP000297737"/>
    </source>
</evidence>
<gene>
    <name evidence="3" type="ORF">EUV02_15455</name>
</gene>
<evidence type="ECO:0000259" key="2">
    <source>
        <dbReference type="Pfam" id="PF24766"/>
    </source>
</evidence>
<dbReference type="PANTHER" id="PTHR35323">
    <property type="entry name" value="SAP DOMAIN-CONTAINING PROTEIN"/>
    <property type="match status" value="1"/>
</dbReference>
<dbReference type="EMBL" id="SIHO01000005">
    <property type="protein sequence ID" value="TFU00042.1"/>
    <property type="molecule type" value="Genomic_DNA"/>
</dbReference>
<proteinExistence type="predicted"/>
<keyword evidence="4" id="KW-1185">Reference proteome</keyword>
<dbReference type="Pfam" id="PF24766">
    <property type="entry name" value="DUF7699"/>
    <property type="match status" value="1"/>
</dbReference>
<protein>
    <recommendedName>
        <fullName evidence="2">DUF7699 domain-containing protein</fullName>
    </recommendedName>
</protein>
<comment type="caution">
    <text evidence="3">The sequence shown here is derived from an EMBL/GenBank/DDBJ whole genome shotgun (WGS) entry which is preliminary data.</text>
</comment>
<dbReference type="PANTHER" id="PTHR35323:SF5">
    <property type="entry name" value="ZINC FINGER CCCH DOMAIN-CONTAINING PROTEIN 62"/>
    <property type="match status" value="1"/>
</dbReference>
<sequence length="125" mass="14133">MSAFTIDCTGDACTGDIIEFTEGVFSGSFRSPTFIGDRTVRARIIKDSYGSEKQQHTFTLDVLECIGTNPITPGKTTRKGRNVYRNGTMRQPWPCEADRQTAVDAKHKRGDQARSDRDQRRREGW</sequence>
<accession>A0A4Y9EJJ3</accession>
<feature type="region of interest" description="Disordered" evidence="1">
    <location>
        <begin position="74"/>
        <end position="125"/>
    </location>
</feature>
<dbReference type="AlphaFoldDB" id="A0A4Y9EJJ3"/>
<feature type="domain" description="DUF7699" evidence="2">
    <location>
        <begin position="13"/>
        <end position="93"/>
    </location>
</feature>
<feature type="compositionally biased region" description="Basic and acidic residues" evidence="1">
    <location>
        <begin position="96"/>
        <end position="125"/>
    </location>
</feature>
<dbReference type="OrthoDB" id="9342735at2"/>
<dbReference type="InterPro" id="IPR056116">
    <property type="entry name" value="DUF7699"/>
</dbReference>
<reference evidence="3 4" key="1">
    <citation type="submission" date="2019-02" db="EMBL/GenBank/DDBJ databases">
        <title>Polymorphobacter sp. isolated from the lake at the Tibet of China.</title>
        <authorList>
            <person name="Li A."/>
        </authorList>
    </citation>
    <scope>NUCLEOTIDE SEQUENCE [LARGE SCALE GENOMIC DNA]</scope>
    <source>
        <strain evidence="3 4">DJ1R-1</strain>
    </source>
</reference>
<evidence type="ECO:0000256" key="1">
    <source>
        <dbReference type="SAM" id="MobiDB-lite"/>
    </source>
</evidence>